<protein>
    <recommendedName>
        <fullName evidence="2">C2H2-type domain-containing protein</fullName>
    </recommendedName>
</protein>
<accession>A0A6C0EGN9</accession>
<sequence length="312" mass="36579">MTYKKTPKNAEKIICEDCNFVSSKKSDYERHLLTRKHKILTNTYKKTAENAEYICVCGKQYKHRQSLHNHRNRCNFEKNLENSDIVQNMEKDEKESEMGIMEKIKNVENEVQSSNDYKEMFMEMMKQNHKLQQQMIELIPQVKGNTTNNTMNNFNINLFLNEQCKDALNIMDFVNSLTIELADLERTGTHGFADGISNIFVKAIQNLDITKRPIHCTDLKREVLYVKDNETWDKDSEDKQKIKGAIHTLKQNNIRKIGEWVQENPESQEMNNPKNDMYMNMLHENTGNQDKSIPKIIKNVAKNVVLPKDDNK</sequence>
<organism evidence="1">
    <name type="scientific">viral metagenome</name>
    <dbReference type="NCBI Taxonomy" id="1070528"/>
    <lineage>
        <taxon>unclassified sequences</taxon>
        <taxon>metagenomes</taxon>
        <taxon>organismal metagenomes</taxon>
    </lineage>
</organism>
<proteinExistence type="predicted"/>
<dbReference type="EMBL" id="MN738852">
    <property type="protein sequence ID" value="QHT28098.1"/>
    <property type="molecule type" value="Genomic_DNA"/>
</dbReference>
<evidence type="ECO:0008006" key="2">
    <source>
        <dbReference type="Google" id="ProtNLM"/>
    </source>
</evidence>
<dbReference type="AlphaFoldDB" id="A0A6C0EGN9"/>
<evidence type="ECO:0000313" key="1">
    <source>
        <dbReference type="EMBL" id="QHT28098.1"/>
    </source>
</evidence>
<name>A0A6C0EGN9_9ZZZZ</name>
<reference evidence="1" key="1">
    <citation type="journal article" date="2020" name="Nature">
        <title>Giant virus diversity and host interactions through global metagenomics.</title>
        <authorList>
            <person name="Schulz F."/>
            <person name="Roux S."/>
            <person name="Paez-Espino D."/>
            <person name="Jungbluth S."/>
            <person name="Walsh D.A."/>
            <person name="Denef V.J."/>
            <person name="McMahon K.D."/>
            <person name="Konstantinidis K.T."/>
            <person name="Eloe-Fadrosh E.A."/>
            <person name="Kyrpides N.C."/>
            <person name="Woyke T."/>
        </authorList>
    </citation>
    <scope>NUCLEOTIDE SEQUENCE</scope>
    <source>
        <strain evidence="1">GVMAG-M-3300001348-25</strain>
    </source>
</reference>